<dbReference type="eggNOG" id="KOG0069">
    <property type="taxonomic scope" value="Eukaryota"/>
</dbReference>
<feature type="domain" description="D-isomer specific 2-hydroxyacid dehydrogenase NAD-binding" evidence="3">
    <location>
        <begin position="136"/>
        <end position="207"/>
    </location>
</feature>
<comment type="caution">
    <text evidence="4">The sequence shown here is derived from an EMBL/GenBank/DDBJ whole genome shotgun (WGS) entry which is preliminary data.</text>
</comment>
<dbReference type="Pfam" id="PF02826">
    <property type="entry name" value="2-Hacid_dh_C"/>
    <property type="match status" value="2"/>
</dbReference>
<dbReference type="InterPro" id="IPR006140">
    <property type="entry name" value="D-isomer_DH_NAD-bd"/>
</dbReference>
<dbReference type="RefSeq" id="XP_013951071.1">
    <property type="nucleotide sequence ID" value="XM_014095596.1"/>
</dbReference>
<dbReference type="EMBL" id="ABDF02000090">
    <property type="protein sequence ID" value="EHK16877.1"/>
    <property type="molecule type" value="Genomic_DNA"/>
</dbReference>
<dbReference type="AlphaFoldDB" id="G9NAB1"/>
<dbReference type="GO" id="GO:0051287">
    <property type="term" value="F:NAD binding"/>
    <property type="evidence" value="ECO:0007669"/>
    <property type="project" value="InterPro"/>
</dbReference>
<keyword evidence="5" id="KW-1185">Reference proteome</keyword>
<reference evidence="4 5" key="1">
    <citation type="journal article" date="2011" name="Genome Biol.">
        <title>Comparative genome sequence analysis underscores mycoparasitism as the ancestral life style of Trichoderma.</title>
        <authorList>
            <person name="Kubicek C.P."/>
            <person name="Herrera-Estrella A."/>
            <person name="Seidl-Seiboth V."/>
            <person name="Martinez D.A."/>
            <person name="Druzhinina I.S."/>
            <person name="Thon M."/>
            <person name="Zeilinger S."/>
            <person name="Casas-Flores S."/>
            <person name="Horwitz B.A."/>
            <person name="Mukherjee P.K."/>
            <person name="Mukherjee M."/>
            <person name="Kredics L."/>
            <person name="Alcaraz L.D."/>
            <person name="Aerts A."/>
            <person name="Antal Z."/>
            <person name="Atanasova L."/>
            <person name="Cervantes-Badillo M.G."/>
            <person name="Challacombe J."/>
            <person name="Chertkov O."/>
            <person name="McCluskey K."/>
            <person name="Coulpier F."/>
            <person name="Deshpande N."/>
            <person name="von Doehren H."/>
            <person name="Ebbole D.J."/>
            <person name="Esquivel-Naranjo E.U."/>
            <person name="Fekete E."/>
            <person name="Flipphi M."/>
            <person name="Glaser F."/>
            <person name="Gomez-Rodriguez E.Y."/>
            <person name="Gruber S."/>
            <person name="Han C."/>
            <person name="Henrissat B."/>
            <person name="Hermosa R."/>
            <person name="Hernandez-Onate M."/>
            <person name="Karaffa L."/>
            <person name="Kosti I."/>
            <person name="Le Crom S."/>
            <person name="Lindquist E."/>
            <person name="Lucas S."/>
            <person name="Luebeck M."/>
            <person name="Luebeck P.S."/>
            <person name="Margeot A."/>
            <person name="Metz B."/>
            <person name="Misra M."/>
            <person name="Nevalainen H."/>
            <person name="Omann M."/>
            <person name="Packer N."/>
            <person name="Perrone G."/>
            <person name="Uresti-Rivera E.E."/>
            <person name="Salamov A."/>
            <person name="Schmoll M."/>
            <person name="Seiboth B."/>
            <person name="Shapiro H."/>
            <person name="Sukno S."/>
            <person name="Tamayo-Ramos J.A."/>
            <person name="Tisch D."/>
            <person name="Wiest A."/>
            <person name="Wilkinson H.H."/>
            <person name="Zhang M."/>
            <person name="Coutinho P.M."/>
            <person name="Kenerley C.M."/>
            <person name="Monte E."/>
            <person name="Baker S.E."/>
            <person name="Grigoriev I.V."/>
        </authorList>
    </citation>
    <scope>NUCLEOTIDE SEQUENCE [LARGE SCALE GENOMIC DNA]</scope>
    <source>
        <strain evidence="5">Gv29-8 / FGSC 10586</strain>
    </source>
</reference>
<dbReference type="HOGENOM" id="CLU_019796_1_0_1"/>
<evidence type="ECO:0000313" key="4">
    <source>
        <dbReference type="EMBL" id="EHK16877.1"/>
    </source>
</evidence>
<evidence type="ECO:0000256" key="1">
    <source>
        <dbReference type="ARBA" id="ARBA00023002"/>
    </source>
</evidence>
<dbReference type="VEuPathDB" id="FungiDB:TRIVIDRAFT_40370"/>
<dbReference type="PROSITE" id="PS00065">
    <property type="entry name" value="D_2_HYDROXYACID_DH_1"/>
    <property type="match status" value="1"/>
</dbReference>
<keyword evidence="2" id="KW-0520">NAD</keyword>
<evidence type="ECO:0000259" key="3">
    <source>
        <dbReference type="Pfam" id="PF02826"/>
    </source>
</evidence>
<dbReference type="CDD" id="cd12163">
    <property type="entry name" value="2-Hacid_dh_5"/>
    <property type="match status" value="1"/>
</dbReference>
<dbReference type="GeneID" id="25793909"/>
<name>G9NAB1_HYPVG</name>
<keyword evidence="1" id="KW-0560">Oxidoreductase</keyword>
<dbReference type="InterPro" id="IPR029752">
    <property type="entry name" value="D-isomer_DH_CS1"/>
</dbReference>
<dbReference type="Gene3D" id="3.40.50.720">
    <property type="entry name" value="NAD(P)-binding Rossmann-like Domain"/>
    <property type="match status" value="2"/>
</dbReference>
<proteinExistence type="predicted"/>
<protein>
    <recommendedName>
        <fullName evidence="3">D-isomer specific 2-hydroxyacid dehydrogenase NAD-binding domain-containing protein</fullName>
    </recommendedName>
</protein>
<evidence type="ECO:0000256" key="2">
    <source>
        <dbReference type="ARBA" id="ARBA00023027"/>
    </source>
</evidence>
<dbReference type="InterPro" id="IPR036291">
    <property type="entry name" value="NAD(P)-bd_dom_sf"/>
</dbReference>
<organism evidence="4 5">
    <name type="scientific">Hypocrea virens (strain Gv29-8 / FGSC 10586)</name>
    <name type="common">Gliocladium virens</name>
    <name type="synonym">Trichoderma virens</name>
    <dbReference type="NCBI Taxonomy" id="413071"/>
    <lineage>
        <taxon>Eukaryota</taxon>
        <taxon>Fungi</taxon>
        <taxon>Dikarya</taxon>
        <taxon>Ascomycota</taxon>
        <taxon>Pezizomycotina</taxon>
        <taxon>Sordariomycetes</taxon>
        <taxon>Hypocreomycetidae</taxon>
        <taxon>Hypocreales</taxon>
        <taxon>Hypocreaceae</taxon>
        <taxon>Trichoderma</taxon>
    </lineage>
</organism>
<dbReference type="OMA" id="WIITTYL"/>
<dbReference type="SUPFAM" id="SSF51735">
    <property type="entry name" value="NAD(P)-binding Rossmann-fold domains"/>
    <property type="match status" value="1"/>
</dbReference>
<dbReference type="PANTHER" id="PTHR43333:SF1">
    <property type="entry name" value="D-ISOMER SPECIFIC 2-HYDROXYACID DEHYDROGENASE NAD-BINDING DOMAIN-CONTAINING PROTEIN"/>
    <property type="match status" value="1"/>
</dbReference>
<dbReference type="PANTHER" id="PTHR43333">
    <property type="entry name" value="2-HACID_DH_C DOMAIN-CONTAINING PROTEIN"/>
    <property type="match status" value="1"/>
</dbReference>
<dbReference type="GO" id="GO:0016491">
    <property type="term" value="F:oxidoreductase activity"/>
    <property type="evidence" value="ECO:0007669"/>
    <property type="project" value="UniProtKB-KW"/>
</dbReference>
<dbReference type="STRING" id="413071.G9NAB1"/>
<feature type="domain" description="D-isomer specific 2-hydroxyacid dehydrogenase NAD-binding" evidence="3">
    <location>
        <begin position="238"/>
        <end position="333"/>
    </location>
</feature>
<dbReference type="OrthoDB" id="298012at2759"/>
<sequence>MAPSPNKTLHGHKLLVLLGVTGPPKALLGTGFRDEWIKELHELFPDLKIATVENVLWNTPEFKKKLPDKEWEDATILLTGSALPSPDIAPKLEYVQLQSAGANHVLDHPLIRDTDVTLCTASGVHGPQIAEWVVTTFLAFQHQITRYVDFQRQSTWHKLQEPVDDAVGRRIGILGYGAVGRQIARVFKALGMDIYVCNLHPRPTSESRRDETYTPEGLGDPEGIFPRKWFSAGDTAGLHEFLSSGLDLLVITVPLTAKTRGFISRGELALLAERRAFVSNVGRGEVINTDDLIDALENGIIRGAALDVTDPEPLPDGHRLWSTKNLFISPHVSGNSSAYGQRVYEILKYNLTRLSEGRELTNKVNRKEGY</sequence>
<accession>G9NAB1</accession>
<evidence type="ECO:0000313" key="5">
    <source>
        <dbReference type="Proteomes" id="UP000007115"/>
    </source>
</evidence>
<dbReference type="Proteomes" id="UP000007115">
    <property type="component" value="Unassembled WGS sequence"/>
</dbReference>
<dbReference type="InParanoid" id="G9NAB1"/>
<dbReference type="SUPFAM" id="SSF52283">
    <property type="entry name" value="Formate/glycerate dehydrogenase catalytic domain-like"/>
    <property type="match status" value="1"/>
</dbReference>
<gene>
    <name evidence="4" type="ORF">TRIVIDRAFT_40370</name>
</gene>